<gene>
    <name evidence="1" type="ORF">SAMN04489745_2482</name>
</gene>
<sequence length="93" mass="10542">MSTAKVTCYIEEYHDQRGTSCARLRETGTDRQVRLSINGPAHRRQFLAFLSSTGALFSTYRRSDPIVISGVVISSTPQTLDFAYDDQIQYFID</sequence>
<dbReference type="Proteomes" id="UP000182652">
    <property type="component" value="Unassembled WGS sequence"/>
</dbReference>
<protein>
    <submittedName>
        <fullName evidence="1">Uncharacterized protein</fullName>
    </submittedName>
</protein>
<evidence type="ECO:0000313" key="2">
    <source>
        <dbReference type="Proteomes" id="UP000182652"/>
    </source>
</evidence>
<dbReference type="STRING" id="156980.SAMN04489745_2482"/>
<organism evidence="1 2">
    <name type="scientific">Arthrobacter woluwensis</name>
    <dbReference type="NCBI Taxonomy" id="156980"/>
    <lineage>
        <taxon>Bacteria</taxon>
        <taxon>Bacillati</taxon>
        <taxon>Actinomycetota</taxon>
        <taxon>Actinomycetes</taxon>
        <taxon>Micrococcales</taxon>
        <taxon>Micrococcaceae</taxon>
        <taxon>Arthrobacter</taxon>
    </lineage>
</organism>
<dbReference type="RefSeq" id="WP_139244688.1">
    <property type="nucleotide sequence ID" value="NZ_FNSN01000003.1"/>
</dbReference>
<accession>A0A1H4R7P5</accession>
<dbReference type="EMBL" id="FNSN01000003">
    <property type="protein sequence ID" value="SEC27883.1"/>
    <property type="molecule type" value="Genomic_DNA"/>
</dbReference>
<keyword evidence="2" id="KW-1185">Reference proteome</keyword>
<dbReference type="AlphaFoldDB" id="A0A1H4R7P5"/>
<proteinExistence type="predicted"/>
<name>A0A1H4R7P5_9MICC</name>
<evidence type="ECO:0000313" key="1">
    <source>
        <dbReference type="EMBL" id="SEC27883.1"/>
    </source>
</evidence>
<reference evidence="1 2" key="1">
    <citation type="submission" date="2016-10" db="EMBL/GenBank/DDBJ databases">
        <authorList>
            <person name="de Groot N.N."/>
        </authorList>
    </citation>
    <scope>NUCLEOTIDE SEQUENCE [LARGE SCALE GENOMIC DNA]</scope>
    <source>
        <strain evidence="1 2">DSM 10495</strain>
    </source>
</reference>